<reference evidence="2 3" key="1">
    <citation type="journal article" date="2016" name="Nat. Commun.">
        <title>Thousands of microbial genomes shed light on interconnected biogeochemical processes in an aquifer system.</title>
        <authorList>
            <person name="Anantharaman K."/>
            <person name="Brown C.T."/>
            <person name="Hug L.A."/>
            <person name="Sharon I."/>
            <person name="Castelle C.J."/>
            <person name="Probst A.J."/>
            <person name="Thomas B.C."/>
            <person name="Singh A."/>
            <person name="Wilkins M.J."/>
            <person name="Karaoz U."/>
            <person name="Brodie E.L."/>
            <person name="Williams K.H."/>
            <person name="Hubbard S.S."/>
            <person name="Banfield J.F."/>
        </authorList>
    </citation>
    <scope>NUCLEOTIDE SEQUENCE [LARGE SCALE GENOMIC DNA]</scope>
</reference>
<keyword evidence="1" id="KW-0812">Transmembrane</keyword>
<dbReference type="AlphaFoldDB" id="A0A1F7XMF4"/>
<feature type="transmembrane region" description="Helical" evidence="1">
    <location>
        <begin position="277"/>
        <end position="296"/>
    </location>
</feature>
<dbReference type="InterPro" id="IPR011042">
    <property type="entry name" value="6-blade_b-propeller_TolB-like"/>
</dbReference>
<keyword evidence="1" id="KW-0472">Membrane</keyword>
<organism evidence="2 3">
    <name type="scientific">Candidatus Woesebacteria bacterium RBG_19FT_COMBO_37_29</name>
    <dbReference type="NCBI Taxonomy" id="1802486"/>
    <lineage>
        <taxon>Bacteria</taxon>
        <taxon>Candidatus Woeseibacteriota</taxon>
    </lineage>
</organism>
<comment type="caution">
    <text evidence="2">The sequence shown here is derived from an EMBL/GenBank/DDBJ whole genome shotgun (WGS) entry which is preliminary data.</text>
</comment>
<evidence type="ECO:0000256" key="1">
    <source>
        <dbReference type="SAM" id="Phobius"/>
    </source>
</evidence>
<proteinExistence type="predicted"/>
<dbReference type="SUPFAM" id="SSF101898">
    <property type="entry name" value="NHL repeat"/>
    <property type="match status" value="1"/>
</dbReference>
<evidence type="ECO:0008006" key="4">
    <source>
        <dbReference type="Google" id="ProtNLM"/>
    </source>
</evidence>
<protein>
    <recommendedName>
        <fullName evidence="4">PPM-type phosphatase domain-containing protein</fullName>
    </recommendedName>
</protein>
<dbReference type="Proteomes" id="UP000178401">
    <property type="component" value="Unassembled WGS sequence"/>
</dbReference>
<dbReference type="Gene3D" id="2.120.10.30">
    <property type="entry name" value="TolB, C-terminal domain"/>
    <property type="match status" value="1"/>
</dbReference>
<evidence type="ECO:0000313" key="2">
    <source>
        <dbReference type="EMBL" id="OGM16173.1"/>
    </source>
</evidence>
<gene>
    <name evidence="2" type="ORF">A2V55_01395</name>
</gene>
<keyword evidence="1" id="KW-1133">Transmembrane helix</keyword>
<dbReference type="EMBL" id="MGFY01000027">
    <property type="protein sequence ID" value="OGM16173.1"/>
    <property type="molecule type" value="Genomic_DNA"/>
</dbReference>
<sequence>MKYIEASMDFNVASVKITGNPDTGGWTQVHDFKPDDTEKLKVRGHLFAVIATSDGESGMRNVAAGREILARLHEEYFGNLKTSAFYALKDAVEKVTSEFKASLNENIEIAAAAFVEGVLYTACGGGTQAEVYRNNMVAKILISKGDEVVSASGYPQEKDIFLLGTSSFFKVFTDGIIKANLEGGSLEKANESFAGTIHSLPDSGNCAVVIISFTKSVTLPVLETEERISNQISSTKFTSLKPQIVDALNKFRNRFSKNVYVKREEFDTGREHNRKTVFSVGIILLILLFVSIGFGIKQKKDKDLKASYIEKLNQASHNFEESQKLITLDPIRSRELFADTRSIVNELISKGIKDENLVSLKAKIAESEGSILGEYKITPQLYLDLALLSNSFKGDKMVSSSEDLAVLDINARKVVEIVIESKKSKVVLGPDMIKDVKDLAIYSNRVFVLSSDGVYEVGDKANKIISNDWGENVLIYAYAANIYMLDITNNKIYRFSGAGTTFGSKQNWLGLGENYDFADFKSWTIDGSIWIASNNAQIKRFVQGVRDSFEIKGLSPSINAINAIYTNEELEYLYILDSENSRVVAIDKEGEFKAQYSDPMLKNAKTIITSEKEKKIIFLTDDSKLYSIEMKHL</sequence>
<accession>A0A1F7XMF4</accession>
<evidence type="ECO:0000313" key="3">
    <source>
        <dbReference type="Proteomes" id="UP000178401"/>
    </source>
</evidence>
<name>A0A1F7XMF4_9BACT</name>